<dbReference type="PANTHER" id="PTHR34293:SF1">
    <property type="entry name" value="HTH-TYPE TRANSCRIPTIONAL REGULATOR TRMBL2"/>
    <property type="match status" value="1"/>
</dbReference>
<dbReference type="AlphaFoldDB" id="A0A1H8R1Y9"/>
<dbReference type="InterPro" id="IPR002831">
    <property type="entry name" value="Tscrpt_reg_TrmB_N"/>
</dbReference>
<sequence length="286" mass="32771">MTDEAVGLLDRLGLTEYEATALQELLTLGRTTAPNLAQATGIPKARIYGVLDSLSDRGFIKIIPGRPKEYQPKSPEEILDRAEENRRQEFEGFVQELEDVREDFLAEFQPRFERASEDITPTEELFHVVDVGQPSERETRQLYHEADERVRIITKSFEYFDAVRPAFEDAIDRGIDVDALFLHPDLLEAENRPIQAEIVEKIRSEYPSVDLRFSSEKLPWRGTVADPSMDYETGRAIILVEETDVPLHMRQAALTDNGSFVAGLQRYFELVWEHESEPPPVLDDYS</sequence>
<dbReference type="InterPro" id="IPR036388">
    <property type="entry name" value="WH-like_DNA-bd_sf"/>
</dbReference>
<dbReference type="PANTHER" id="PTHR34293">
    <property type="entry name" value="HTH-TYPE TRANSCRIPTIONAL REGULATOR TRMBL2"/>
    <property type="match status" value="1"/>
</dbReference>
<dbReference type="EMBL" id="FOCX01000015">
    <property type="protein sequence ID" value="SEO60495.1"/>
    <property type="molecule type" value="Genomic_DNA"/>
</dbReference>
<proteinExistence type="predicted"/>
<name>A0A1H8R1Y9_9EURY</name>
<organism evidence="2 3">
    <name type="scientific">Halorientalis persicus</name>
    <dbReference type="NCBI Taxonomy" id="1367881"/>
    <lineage>
        <taxon>Archaea</taxon>
        <taxon>Methanobacteriati</taxon>
        <taxon>Methanobacteriota</taxon>
        <taxon>Stenosarchaea group</taxon>
        <taxon>Halobacteria</taxon>
        <taxon>Halobacteriales</taxon>
        <taxon>Haloarculaceae</taxon>
        <taxon>Halorientalis</taxon>
    </lineage>
</organism>
<dbReference type="Gene3D" id="1.10.10.10">
    <property type="entry name" value="Winged helix-like DNA-binding domain superfamily/Winged helix DNA-binding domain"/>
    <property type="match status" value="1"/>
</dbReference>
<accession>A0A1H8R1Y9</accession>
<protein>
    <submittedName>
        <fullName evidence="2">Sugar-specific transcriptional regulator TrmB</fullName>
    </submittedName>
</protein>
<evidence type="ECO:0000313" key="2">
    <source>
        <dbReference type="EMBL" id="SEO60495.1"/>
    </source>
</evidence>
<dbReference type="InterPro" id="IPR036390">
    <property type="entry name" value="WH_DNA-bd_sf"/>
</dbReference>
<dbReference type="Pfam" id="PF01978">
    <property type="entry name" value="TrmB"/>
    <property type="match status" value="1"/>
</dbReference>
<dbReference type="SUPFAM" id="SSF46785">
    <property type="entry name" value="Winged helix' DNA-binding domain"/>
    <property type="match status" value="1"/>
</dbReference>
<gene>
    <name evidence="2" type="ORF">SAMN05216388_101555</name>
</gene>
<reference evidence="3" key="1">
    <citation type="submission" date="2016-10" db="EMBL/GenBank/DDBJ databases">
        <authorList>
            <person name="Varghese N."/>
            <person name="Submissions S."/>
        </authorList>
    </citation>
    <scope>NUCLEOTIDE SEQUENCE [LARGE SCALE GENOMIC DNA]</scope>
    <source>
        <strain evidence="3">IBRC-M 10043</strain>
    </source>
</reference>
<feature type="domain" description="Transcription regulator TrmB N-terminal" evidence="1">
    <location>
        <begin position="9"/>
        <end position="76"/>
    </location>
</feature>
<keyword evidence="3" id="KW-1185">Reference proteome</keyword>
<dbReference type="RefSeq" id="WP_092661705.1">
    <property type="nucleotide sequence ID" value="NZ_FOCX01000015.1"/>
</dbReference>
<dbReference type="Proteomes" id="UP000198775">
    <property type="component" value="Unassembled WGS sequence"/>
</dbReference>
<dbReference type="InterPro" id="IPR051797">
    <property type="entry name" value="TrmB-like"/>
</dbReference>
<evidence type="ECO:0000259" key="1">
    <source>
        <dbReference type="Pfam" id="PF01978"/>
    </source>
</evidence>
<evidence type="ECO:0000313" key="3">
    <source>
        <dbReference type="Proteomes" id="UP000198775"/>
    </source>
</evidence>
<dbReference type="OrthoDB" id="30795at2157"/>